<organism evidence="9 10">
    <name type="scientific">Lithospermum erythrorhizon</name>
    <name type="common">Purple gromwell</name>
    <name type="synonym">Lithospermum officinale var. erythrorhizon</name>
    <dbReference type="NCBI Taxonomy" id="34254"/>
    <lineage>
        <taxon>Eukaryota</taxon>
        <taxon>Viridiplantae</taxon>
        <taxon>Streptophyta</taxon>
        <taxon>Embryophyta</taxon>
        <taxon>Tracheophyta</taxon>
        <taxon>Spermatophyta</taxon>
        <taxon>Magnoliopsida</taxon>
        <taxon>eudicotyledons</taxon>
        <taxon>Gunneridae</taxon>
        <taxon>Pentapetalae</taxon>
        <taxon>asterids</taxon>
        <taxon>lamiids</taxon>
        <taxon>Boraginales</taxon>
        <taxon>Boraginaceae</taxon>
        <taxon>Boraginoideae</taxon>
        <taxon>Lithospermeae</taxon>
        <taxon>Lithospermum</taxon>
    </lineage>
</organism>
<reference evidence="9 10" key="1">
    <citation type="submission" date="2024-01" db="EMBL/GenBank/DDBJ databases">
        <title>The complete chloroplast genome sequence of Lithospermum erythrorhizon: insights into the phylogenetic relationship among Boraginaceae species and the maternal lineages of purple gromwells.</title>
        <authorList>
            <person name="Okada T."/>
            <person name="Watanabe K."/>
        </authorList>
    </citation>
    <scope>NUCLEOTIDE SEQUENCE [LARGE SCALE GENOMIC DNA]</scope>
</reference>
<evidence type="ECO:0000256" key="4">
    <source>
        <dbReference type="ARBA" id="ARBA00022448"/>
    </source>
</evidence>
<comment type="caution">
    <text evidence="9">The sequence shown here is derived from an EMBL/GenBank/DDBJ whole genome shotgun (WGS) entry which is preliminary data.</text>
</comment>
<dbReference type="FunFam" id="2.60.40.770:FF:000002">
    <property type="entry name" value="putative phosphatidylglycerol/phosphatidylinositol transfer protein DDB_G0282179"/>
    <property type="match status" value="1"/>
</dbReference>
<dbReference type="SUPFAM" id="SSF81296">
    <property type="entry name" value="E set domains"/>
    <property type="match status" value="1"/>
</dbReference>
<comment type="subunit">
    <text evidence="3">Monomer.</text>
</comment>
<dbReference type="GO" id="GO:0032934">
    <property type="term" value="F:sterol binding"/>
    <property type="evidence" value="ECO:0007669"/>
    <property type="project" value="InterPro"/>
</dbReference>
<feature type="signal peptide" evidence="7">
    <location>
        <begin position="1"/>
        <end position="26"/>
    </location>
</feature>
<evidence type="ECO:0000256" key="6">
    <source>
        <dbReference type="ARBA" id="ARBA00023055"/>
    </source>
</evidence>
<dbReference type="SMART" id="SM00737">
    <property type="entry name" value="ML"/>
    <property type="match status" value="1"/>
</dbReference>
<dbReference type="InterPro" id="IPR033917">
    <property type="entry name" value="ML_PG-PI_TP"/>
</dbReference>
<dbReference type="Gene3D" id="2.60.40.770">
    <property type="match status" value="1"/>
</dbReference>
<dbReference type="PANTHER" id="PTHR11306">
    <property type="entry name" value="NIEMANN PICK TYPE C2 PROTEIN NPC2-RELATED"/>
    <property type="match status" value="1"/>
</dbReference>
<comment type="similarity">
    <text evidence="2">Belongs to the NPC2 family.</text>
</comment>
<feature type="domain" description="MD-2-related lipid-recognition" evidence="8">
    <location>
        <begin position="31"/>
        <end position="146"/>
    </location>
</feature>
<dbReference type="InterPro" id="IPR039670">
    <property type="entry name" value="NPC2-like"/>
</dbReference>
<evidence type="ECO:0000256" key="3">
    <source>
        <dbReference type="ARBA" id="ARBA00011245"/>
    </source>
</evidence>
<dbReference type="InterPro" id="IPR014756">
    <property type="entry name" value="Ig_E-set"/>
</dbReference>
<evidence type="ECO:0000259" key="8">
    <source>
        <dbReference type="SMART" id="SM00737"/>
    </source>
</evidence>
<dbReference type="CDD" id="cd00917">
    <property type="entry name" value="PG-PI_TP"/>
    <property type="match status" value="1"/>
</dbReference>
<evidence type="ECO:0000256" key="1">
    <source>
        <dbReference type="ARBA" id="ARBA00002053"/>
    </source>
</evidence>
<dbReference type="AlphaFoldDB" id="A0AAV3QFV9"/>
<name>A0AAV3QFV9_LITER</name>
<keyword evidence="10" id="KW-1185">Reference proteome</keyword>
<dbReference type="Pfam" id="PF02221">
    <property type="entry name" value="E1_DerP2_DerF2"/>
    <property type="match status" value="1"/>
</dbReference>
<gene>
    <name evidence="9" type="ORF">LIER_18947</name>
</gene>
<evidence type="ECO:0000313" key="10">
    <source>
        <dbReference type="Proteomes" id="UP001454036"/>
    </source>
</evidence>
<keyword evidence="5 7" id="KW-0732">Signal</keyword>
<keyword evidence="4" id="KW-0813">Transport</keyword>
<evidence type="ECO:0000256" key="7">
    <source>
        <dbReference type="SAM" id="SignalP"/>
    </source>
</evidence>
<dbReference type="InterPro" id="IPR003172">
    <property type="entry name" value="ML_dom"/>
</dbReference>
<comment type="function">
    <text evidence="1">Catalyzes the intermembrane transfer of phosphatidylglycerol and phosphatidylinositol.</text>
</comment>
<feature type="chain" id="PRO_5043394050" description="MD-2-related lipid-recognition domain-containing protein" evidence="7">
    <location>
        <begin position="27"/>
        <end position="159"/>
    </location>
</feature>
<dbReference type="GO" id="GO:0032366">
    <property type="term" value="P:intracellular sterol transport"/>
    <property type="evidence" value="ECO:0007669"/>
    <property type="project" value="InterPro"/>
</dbReference>
<accession>A0AAV3QFV9</accession>
<dbReference type="EMBL" id="BAABME010004614">
    <property type="protein sequence ID" value="GAA0162964.1"/>
    <property type="molecule type" value="Genomic_DNA"/>
</dbReference>
<evidence type="ECO:0000256" key="5">
    <source>
        <dbReference type="ARBA" id="ARBA00022729"/>
    </source>
</evidence>
<evidence type="ECO:0000313" key="9">
    <source>
        <dbReference type="EMBL" id="GAA0162964.1"/>
    </source>
</evidence>
<sequence length="159" mass="17006">MANLNLHLVGSFFIVSLCLLVPLASSTSTDVNYCNKKTAYAVNVGGLDISPYPISRGVETTFQIAASTDKAISGGQLVIDVYLFGWHVTTEKHDLCEETSCPVSPGDFVIAHTQELPGYTPPGSYSLKMTLKDADGKELTCISFDFSIWFAASEGVAAS</sequence>
<dbReference type="PANTHER" id="PTHR11306:SF0">
    <property type="entry name" value="PHOSPHATIDYLGLYCEROL_PHOSPHATIDYLINOSITOL TRANSFER PROTEIN"/>
    <property type="match status" value="1"/>
</dbReference>
<evidence type="ECO:0000256" key="2">
    <source>
        <dbReference type="ARBA" id="ARBA00006370"/>
    </source>
</evidence>
<proteinExistence type="inferred from homology"/>
<keyword evidence="6" id="KW-0445">Lipid transport</keyword>
<protein>
    <recommendedName>
        <fullName evidence="8">MD-2-related lipid-recognition domain-containing protein</fullName>
    </recommendedName>
</protein>
<dbReference type="Proteomes" id="UP001454036">
    <property type="component" value="Unassembled WGS sequence"/>
</dbReference>